<feature type="region of interest" description="Disordered" evidence="3">
    <location>
        <begin position="1"/>
        <end position="36"/>
    </location>
</feature>
<feature type="coiled-coil region" evidence="2">
    <location>
        <begin position="41"/>
        <end position="75"/>
    </location>
</feature>
<accession>A0ABP0FXC6</accession>
<evidence type="ECO:0000313" key="6">
    <source>
        <dbReference type="Proteomes" id="UP001642483"/>
    </source>
</evidence>
<feature type="coiled-coil region" evidence="2">
    <location>
        <begin position="102"/>
        <end position="268"/>
    </location>
</feature>
<feature type="domain" description="DUF4515" evidence="4">
    <location>
        <begin position="76"/>
        <end position="266"/>
    </location>
</feature>
<dbReference type="Pfam" id="PF14988">
    <property type="entry name" value="DUF4515"/>
    <property type="match status" value="1"/>
</dbReference>
<dbReference type="PANTHER" id="PTHR14845">
    <property type="entry name" value="COILED-COIL DOMAIN-CONTAINING 166"/>
    <property type="match status" value="1"/>
</dbReference>
<dbReference type="EMBL" id="CAWYQH010000096">
    <property type="protein sequence ID" value="CAK8682620.1"/>
    <property type="molecule type" value="Genomic_DNA"/>
</dbReference>
<name>A0ABP0FXC6_CLALP</name>
<sequence length="292" mass="34699">MPPKKKGKGKKNEPNDNMESAAPVDDSLAPSDREMLLQKEFDGLTIELSRLKKEVDELRRENEFLQTEAQQTRVESHEYMSYMAKKTHKRQTTIISLSDQNQRELEKINRQKELMLADYEEKKNLLKSSLLEKDSMLAKAKMEFMDLAEYRELREEQLKRIKQLEREVLRMRGKHSDTIQQLKAQFLQEKAEYAEESEEKILQLAREANKKAVKCLGEHAETIKQENRALRTELLDLIKRSRILNQHKKELEEQRQELLREKQYSEDIRKLRGDKQRRILKQLEDSNSDVFA</sequence>
<dbReference type="InterPro" id="IPR032777">
    <property type="entry name" value="DUF4515"/>
</dbReference>
<comment type="caution">
    <text evidence="5">The sequence shown here is derived from an EMBL/GenBank/DDBJ whole genome shotgun (WGS) entry which is preliminary data.</text>
</comment>
<evidence type="ECO:0000256" key="3">
    <source>
        <dbReference type="SAM" id="MobiDB-lite"/>
    </source>
</evidence>
<proteinExistence type="predicted"/>
<reference evidence="5 6" key="1">
    <citation type="submission" date="2024-02" db="EMBL/GenBank/DDBJ databases">
        <authorList>
            <person name="Daric V."/>
            <person name="Darras S."/>
        </authorList>
    </citation>
    <scope>NUCLEOTIDE SEQUENCE [LARGE SCALE GENOMIC DNA]</scope>
</reference>
<evidence type="ECO:0000259" key="4">
    <source>
        <dbReference type="Pfam" id="PF14988"/>
    </source>
</evidence>
<dbReference type="Proteomes" id="UP001642483">
    <property type="component" value="Unassembled WGS sequence"/>
</dbReference>
<gene>
    <name evidence="5" type="ORF">CVLEPA_LOCUS13278</name>
</gene>
<evidence type="ECO:0000256" key="2">
    <source>
        <dbReference type="SAM" id="Coils"/>
    </source>
</evidence>
<keyword evidence="6" id="KW-1185">Reference proteome</keyword>
<evidence type="ECO:0000313" key="5">
    <source>
        <dbReference type="EMBL" id="CAK8682620.1"/>
    </source>
</evidence>
<keyword evidence="1 2" id="KW-0175">Coiled coil</keyword>
<dbReference type="PANTHER" id="PTHR14845:SF0">
    <property type="entry name" value="DUF4515 DOMAIN-CONTAINING PROTEIN"/>
    <property type="match status" value="1"/>
</dbReference>
<evidence type="ECO:0000256" key="1">
    <source>
        <dbReference type="ARBA" id="ARBA00023054"/>
    </source>
</evidence>
<protein>
    <recommendedName>
        <fullName evidence="4">DUF4515 domain-containing protein</fullName>
    </recommendedName>
</protein>
<organism evidence="5 6">
    <name type="scientific">Clavelina lepadiformis</name>
    <name type="common">Light-bulb sea squirt</name>
    <name type="synonym">Ascidia lepadiformis</name>
    <dbReference type="NCBI Taxonomy" id="159417"/>
    <lineage>
        <taxon>Eukaryota</taxon>
        <taxon>Metazoa</taxon>
        <taxon>Chordata</taxon>
        <taxon>Tunicata</taxon>
        <taxon>Ascidiacea</taxon>
        <taxon>Aplousobranchia</taxon>
        <taxon>Clavelinidae</taxon>
        <taxon>Clavelina</taxon>
    </lineage>
</organism>